<comment type="caution">
    <text evidence="10">The sequence shown here is derived from an EMBL/GenBank/DDBJ whole genome shotgun (WGS) entry which is preliminary data.</text>
</comment>
<feature type="site" description="Interaction with DNA substrate" evidence="7">
    <location>
        <position position="361"/>
    </location>
</feature>
<dbReference type="InterPro" id="IPR020847">
    <property type="entry name" value="AP_endonuclease_F1_BS"/>
</dbReference>
<feature type="active site" description="Proton donor/acceptor" evidence="5">
    <location>
        <position position="264"/>
    </location>
</feature>
<dbReference type="AlphaFoldDB" id="A0AAV1HXZ5"/>
<evidence type="ECO:0000256" key="8">
    <source>
        <dbReference type="RuleBase" id="RU362131"/>
    </source>
</evidence>
<dbReference type="GO" id="GO:0005634">
    <property type="term" value="C:nucleus"/>
    <property type="evidence" value="ECO:0007669"/>
    <property type="project" value="TreeGrafter"/>
</dbReference>
<feature type="binding site" evidence="6">
    <location>
        <position position="361"/>
    </location>
    <ligand>
        <name>Mg(2+)</name>
        <dbReference type="ChEBI" id="CHEBI:18420"/>
        <label>1</label>
    </ligand>
</feature>
<evidence type="ECO:0000256" key="7">
    <source>
        <dbReference type="PIRSR" id="PIRSR604808-3"/>
    </source>
</evidence>
<organism evidence="10 11">
    <name type="scientific">Coccomyxa viridis</name>
    <dbReference type="NCBI Taxonomy" id="1274662"/>
    <lineage>
        <taxon>Eukaryota</taxon>
        <taxon>Viridiplantae</taxon>
        <taxon>Chlorophyta</taxon>
        <taxon>core chlorophytes</taxon>
        <taxon>Trebouxiophyceae</taxon>
        <taxon>Trebouxiophyceae incertae sedis</taxon>
        <taxon>Coccomyxaceae</taxon>
        <taxon>Coccomyxa</taxon>
    </lineage>
</organism>
<dbReference type="NCBIfam" id="TIGR00195">
    <property type="entry name" value="exoDNase_III"/>
    <property type="match status" value="1"/>
</dbReference>
<evidence type="ECO:0000256" key="1">
    <source>
        <dbReference type="ARBA" id="ARBA00007092"/>
    </source>
</evidence>
<dbReference type="PANTHER" id="PTHR22748:SF6">
    <property type="entry name" value="DNA-(APURINIC OR APYRIMIDINIC SITE) ENDONUCLEASE"/>
    <property type="match status" value="1"/>
</dbReference>
<name>A0AAV1HXZ5_9CHLO</name>
<keyword evidence="4 6" id="KW-0460">Magnesium</keyword>
<dbReference type="PROSITE" id="PS51435">
    <property type="entry name" value="AP_NUCLEASE_F1_4"/>
    <property type="match status" value="1"/>
</dbReference>
<accession>A0AAV1HXZ5</accession>
<dbReference type="InterPro" id="IPR005135">
    <property type="entry name" value="Endo/exonuclease/phosphatase"/>
</dbReference>
<keyword evidence="11" id="KW-1185">Reference proteome</keyword>
<proteinExistence type="inferred from homology"/>
<dbReference type="CDD" id="cd09087">
    <property type="entry name" value="Ape1-like_AP-endo"/>
    <property type="match status" value="1"/>
</dbReference>
<evidence type="ECO:0000256" key="3">
    <source>
        <dbReference type="ARBA" id="ARBA00022801"/>
    </source>
</evidence>
<feature type="binding site" evidence="6">
    <location>
        <position position="264"/>
    </location>
    <ligand>
        <name>Mg(2+)</name>
        <dbReference type="ChEBI" id="CHEBI:18420"/>
        <label>1</label>
    </ligand>
</feature>
<comment type="cofactor">
    <cofactor evidence="6 8">
        <name>Mg(2+)</name>
        <dbReference type="ChEBI" id="CHEBI:18420"/>
    </cofactor>
    <cofactor evidence="6 8">
        <name>Mn(2+)</name>
        <dbReference type="ChEBI" id="CHEBI:29035"/>
    </cofactor>
    <text evidence="6 8">Probably binds two magnesium or manganese ions per subunit.</text>
</comment>
<dbReference type="FunFam" id="3.60.10.10:FF:000041">
    <property type="entry name" value="DNA-(apurinic or apyrimidinic site) lyase"/>
    <property type="match status" value="1"/>
</dbReference>
<protein>
    <recommendedName>
        <fullName evidence="8">DNA-(apurinic or apyrimidinic site) endonuclease</fullName>
        <ecNumber evidence="8">3.1.-.-</ecNumber>
    </recommendedName>
</protein>
<keyword evidence="8" id="KW-0234">DNA repair</keyword>
<dbReference type="Gene3D" id="3.60.10.10">
    <property type="entry name" value="Endonuclease/exonuclease/phosphatase"/>
    <property type="match status" value="1"/>
</dbReference>
<keyword evidence="2 6" id="KW-0479">Metal-binding</keyword>
<feature type="site" description="Important for catalytic activity" evidence="7">
    <location>
        <position position="335"/>
    </location>
</feature>
<keyword evidence="6" id="KW-0464">Manganese</keyword>
<dbReference type="GO" id="GO:0006284">
    <property type="term" value="P:base-excision repair"/>
    <property type="evidence" value="ECO:0007669"/>
    <property type="project" value="TreeGrafter"/>
</dbReference>
<dbReference type="GO" id="GO:0003906">
    <property type="term" value="F:DNA-(apurinic or apyrimidinic site) endonuclease activity"/>
    <property type="evidence" value="ECO:0007669"/>
    <property type="project" value="TreeGrafter"/>
</dbReference>
<feature type="site" description="Transition state stabilizer" evidence="7">
    <location>
        <position position="266"/>
    </location>
</feature>
<evidence type="ECO:0000256" key="5">
    <source>
        <dbReference type="PIRSR" id="PIRSR604808-1"/>
    </source>
</evidence>
<dbReference type="GO" id="GO:0008081">
    <property type="term" value="F:phosphoric diester hydrolase activity"/>
    <property type="evidence" value="ECO:0007669"/>
    <property type="project" value="TreeGrafter"/>
</dbReference>
<feature type="domain" description="Endonuclease/exonuclease/phosphatase" evidence="9">
    <location>
        <begin position="112"/>
        <end position="361"/>
    </location>
</feature>
<feature type="binding site" evidence="6">
    <location>
        <position position="115"/>
    </location>
    <ligand>
        <name>Mg(2+)</name>
        <dbReference type="ChEBI" id="CHEBI:18420"/>
        <label>1</label>
    </ligand>
</feature>
<feature type="binding site" evidence="6">
    <location>
        <position position="360"/>
    </location>
    <ligand>
        <name>Mg(2+)</name>
        <dbReference type="ChEBI" id="CHEBI:18420"/>
        <label>1</label>
    </ligand>
</feature>
<dbReference type="Pfam" id="PF03372">
    <property type="entry name" value="Exo_endo_phos"/>
    <property type="match status" value="1"/>
</dbReference>
<evidence type="ECO:0000313" key="10">
    <source>
        <dbReference type="EMBL" id="CAK0764914.1"/>
    </source>
</evidence>
<comment type="similarity">
    <text evidence="1 8">Belongs to the DNA repair enzymes AP/ExoA family.</text>
</comment>
<sequence>MLAPILRCCTCSLLAHRALRPFLSGVRTRATPLSSSMASTRAQGKKRKAVEQQVVATSQDADGSQETIEDTIVGIAAPEIKKQRAKKVVVERVLYTADLRAPKLDGPAVRMLSWNVASLRSSLKKDSGAISRLVAAEQADVVCLQETKLKDSDVEACEAILRPALPGWHFYWNSSIARKGYSGTAILSREKPLSVSMGLDIEVHDQEGRVITAEYPDFYVVNTYVPNAGEGLKRLEYRLSGWDISFSEHLAKLSKQKQVILAGDLNCAPQPIDIHNPKRNLKSAGFTPEERESFERLLMQRGFRDVFRERHPDIEAYTYWNYLAKGRGRNGWRIDFFLVTDGLAGRVHDTYHLPDIMGSDHCPVGLVLRK</sequence>
<feature type="active site" evidence="5">
    <location>
        <position position="224"/>
    </location>
</feature>
<dbReference type="InterPro" id="IPR036691">
    <property type="entry name" value="Endo/exonu/phosph_ase_sf"/>
</dbReference>
<evidence type="ECO:0000313" key="11">
    <source>
        <dbReference type="Proteomes" id="UP001314263"/>
    </source>
</evidence>
<dbReference type="GO" id="GO:0008311">
    <property type="term" value="F:double-stranded DNA 3'-5' DNA exonuclease activity"/>
    <property type="evidence" value="ECO:0007669"/>
    <property type="project" value="TreeGrafter"/>
</dbReference>
<feature type="binding site" evidence="6">
    <location>
        <position position="266"/>
    </location>
    <ligand>
        <name>Mg(2+)</name>
        <dbReference type="ChEBI" id="CHEBI:18420"/>
        <label>1</label>
    </ligand>
</feature>
<feature type="binding site" evidence="6">
    <location>
        <position position="146"/>
    </location>
    <ligand>
        <name>Mg(2+)</name>
        <dbReference type="ChEBI" id="CHEBI:18420"/>
        <label>1</label>
    </ligand>
</feature>
<dbReference type="SUPFAM" id="SSF56219">
    <property type="entry name" value="DNase I-like"/>
    <property type="match status" value="1"/>
</dbReference>
<dbReference type="Proteomes" id="UP001314263">
    <property type="component" value="Unassembled WGS sequence"/>
</dbReference>
<evidence type="ECO:0000256" key="4">
    <source>
        <dbReference type="ARBA" id="ARBA00022842"/>
    </source>
</evidence>
<dbReference type="GO" id="GO:0003677">
    <property type="term" value="F:DNA binding"/>
    <property type="evidence" value="ECO:0007669"/>
    <property type="project" value="InterPro"/>
</dbReference>
<keyword evidence="8" id="KW-0227">DNA damage</keyword>
<keyword evidence="3" id="KW-0378">Hydrolase</keyword>
<dbReference type="EC" id="3.1.-.-" evidence="8"/>
<dbReference type="NCBIfam" id="TIGR00633">
    <property type="entry name" value="xth"/>
    <property type="match status" value="1"/>
</dbReference>
<dbReference type="GO" id="GO:0046872">
    <property type="term" value="F:metal ion binding"/>
    <property type="evidence" value="ECO:0007669"/>
    <property type="project" value="UniProtKB-KW"/>
</dbReference>
<dbReference type="EMBL" id="CAUYUE010000004">
    <property type="protein sequence ID" value="CAK0764914.1"/>
    <property type="molecule type" value="Genomic_DNA"/>
</dbReference>
<reference evidence="10 11" key="1">
    <citation type="submission" date="2023-10" db="EMBL/GenBank/DDBJ databases">
        <authorList>
            <person name="Maclean D."/>
            <person name="Macfadyen A."/>
        </authorList>
    </citation>
    <scope>NUCLEOTIDE SEQUENCE [LARGE SCALE GENOMIC DNA]</scope>
</reference>
<evidence type="ECO:0000259" key="9">
    <source>
        <dbReference type="Pfam" id="PF03372"/>
    </source>
</evidence>
<gene>
    <name evidence="10" type="ORF">CVIRNUC_003206</name>
</gene>
<evidence type="ECO:0000256" key="2">
    <source>
        <dbReference type="ARBA" id="ARBA00022723"/>
    </source>
</evidence>
<dbReference type="PROSITE" id="PS00726">
    <property type="entry name" value="AP_NUCLEASE_F1_1"/>
    <property type="match status" value="1"/>
</dbReference>
<feature type="active site" description="Proton acceptor" evidence="5">
    <location>
        <position position="361"/>
    </location>
</feature>
<dbReference type="InterPro" id="IPR004808">
    <property type="entry name" value="AP_endonuc_1"/>
</dbReference>
<evidence type="ECO:0000256" key="6">
    <source>
        <dbReference type="PIRSR" id="PIRSR604808-2"/>
    </source>
</evidence>
<dbReference type="PANTHER" id="PTHR22748">
    <property type="entry name" value="AP ENDONUCLEASE"/>
    <property type="match status" value="1"/>
</dbReference>